<gene>
    <name evidence="2" type="ORF">N0B31_09585</name>
</gene>
<feature type="transmembrane region" description="Helical" evidence="1">
    <location>
        <begin position="197"/>
        <end position="215"/>
    </location>
</feature>
<dbReference type="EMBL" id="CP104003">
    <property type="protein sequence ID" value="UWM56526.1"/>
    <property type="molecule type" value="Genomic_DNA"/>
</dbReference>
<keyword evidence="1" id="KW-0812">Transmembrane</keyword>
<feature type="transmembrane region" description="Helical" evidence="1">
    <location>
        <begin position="227"/>
        <end position="248"/>
    </location>
</feature>
<keyword evidence="1" id="KW-1133">Transmembrane helix</keyword>
<sequence length="350" mass="36788">MHTTRVTIALVALLLLATPALAHVPTFPEGNTTPERAVDVPDAAKSWSFYDRLAPGEVRYYRFSLAAGERLRVGTFTPSASGFTPGFVLMSPAIEGADAVPDGVVVPDGMGATVVPGERPGSPSYEPFGPSANYHTADLDQPVTRDTTYLLAVYEPADRAGQVGVALGYREQFSLVEYLTVPFDLVQTHLWEGQSPVLVYGPWAVTLLGGVALAWRRRATGLARPFARWVGVAALLVVGTGVSAALQMGLALSKTGLTPGALVTAAFVVVPLVGGGWVAWRLRDGLRPTLGTRVGLALVGVTALVTWAGFVVAPAVVLVAAVAPARFLDPRPDDGTTPFGRRAHGTGDRN</sequence>
<dbReference type="KEGG" id="ssai:N0B31_09585"/>
<protein>
    <submittedName>
        <fullName evidence="2">Uncharacterized protein</fullName>
    </submittedName>
</protein>
<evidence type="ECO:0000313" key="2">
    <source>
        <dbReference type="EMBL" id="UWM56526.1"/>
    </source>
</evidence>
<evidence type="ECO:0000256" key="1">
    <source>
        <dbReference type="SAM" id="Phobius"/>
    </source>
</evidence>
<organism evidence="2 3">
    <name type="scientific">Salinirubellus salinus</name>
    <dbReference type="NCBI Taxonomy" id="1364945"/>
    <lineage>
        <taxon>Archaea</taxon>
        <taxon>Methanobacteriati</taxon>
        <taxon>Methanobacteriota</taxon>
        <taxon>Stenosarchaea group</taxon>
        <taxon>Halobacteria</taxon>
        <taxon>Halobacteriales</taxon>
        <taxon>Natronomonadaceae</taxon>
        <taxon>Salinirubellus</taxon>
    </lineage>
</organism>
<feature type="transmembrane region" description="Helical" evidence="1">
    <location>
        <begin position="294"/>
        <end position="323"/>
    </location>
</feature>
<accession>A0A9E7R5Y8</accession>
<proteinExistence type="predicted"/>
<keyword evidence="1" id="KW-0472">Membrane</keyword>
<reference evidence="2" key="1">
    <citation type="submission" date="2022-09" db="EMBL/GenBank/DDBJ databases">
        <title>Diverse halophilic archaea isolated from saline environments.</title>
        <authorList>
            <person name="Cui H.-L."/>
        </authorList>
    </citation>
    <scope>NUCLEOTIDE SEQUENCE</scope>
    <source>
        <strain evidence="2">ZS-35-S2</strain>
    </source>
</reference>
<dbReference type="GeneID" id="74942673"/>
<name>A0A9E7R5Y8_9EURY</name>
<dbReference type="Proteomes" id="UP001057580">
    <property type="component" value="Chromosome"/>
</dbReference>
<keyword evidence="3" id="KW-1185">Reference proteome</keyword>
<dbReference type="AlphaFoldDB" id="A0A9E7R5Y8"/>
<evidence type="ECO:0000313" key="3">
    <source>
        <dbReference type="Proteomes" id="UP001057580"/>
    </source>
</evidence>
<dbReference type="RefSeq" id="WP_260643640.1">
    <property type="nucleotide sequence ID" value="NZ_CP104003.1"/>
</dbReference>
<feature type="transmembrane region" description="Helical" evidence="1">
    <location>
        <begin position="260"/>
        <end position="282"/>
    </location>
</feature>